<evidence type="ECO:0000256" key="1">
    <source>
        <dbReference type="SAM" id="Phobius"/>
    </source>
</evidence>
<gene>
    <name evidence="2" type="ORF">A2531_05705</name>
</gene>
<dbReference type="EMBL" id="MFGO01000023">
    <property type="protein sequence ID" value="OGF40709.1"/>
    <property type="molecule type" value="Genomic_DNA"/>
</dbReference>
<proteinExistence type="predicted"/>
<feature type="transmembrane region" description="Helical" evidence="1">
    <location>
        <begin position="5"/>
        <end position="21"/>
    </location>
</feature>
<accession>A0A1F5TPH0</accession>
<evidence type="ECO:0000313" key="2">
    <source>
        <dbReference type="EMBL" id="OGF40709.1"/>
    </source>
</evidence>
<keyword evidence="1" id="KW-0812">Transmembrane</keyword>
<comment type="caution">
    <text evidence="2">The sequence shown here is derived from an EMBL/GenBank/DDBJ whole genome shotgun (WGS) entry which is preliminary data.</text>
</comment>
<evidence type="ECO:0000313" key="3">
    <source>
        <dbReference type="Proteomes" id="UP000177579"/>
    </source>
</evidence>
<reference evidence="2 3" key="1">
    <citation type="journal article" date="2016" name="Nat. Commun.">
        <title>Thousands of microbial genomes shed light on interconnected biogeochemical processes in an aquifer system.</title>
        <authorList>
            <person name="Anantharaman K."/>
            <person name="Brown C.T."/>
            <person name="Hug L.A."/>
            <person name="Sharon I."/>
            <person name="Castelle C.J."/>
            <person name="Probst A.J."/>
            <person name="Thomas B.C."/>
            <person name="Singh A."/>
            <person name="Wilkins M.J."/>
            <person name="Karaoz U."/>
            <person name="Brodie E.L."/>
            <person name="Williams K.H."/>
            <person name="Hubbard S.S."/>
            <person name="Banfield J.F."/>
        </authorList>
    </citation>
    <scope>NUCLEOTIDE SEQUENCE [LARGE SCALE GENOMIC DNA]</scope>
</reference>
<sequence>MKKSLIITVIIIVIILGFMMFNKNEEETAPASIAPLVEPRGPAVRVIGAEELQSNNQGQ</sequence>
<organism evidence="2 3">
    <name type="scientific">Candidatus Falkowbacteria bacterium RIFOXYD2_FULL_34_120</name>
    <dbReference type="NCBI Taxonomy" id="1798007"/>
    <lineage>
        <taxon>Bacteria</taxon>
        <taxon>Candidatus Falkowiibacteriota</taxon>
    </lineage>
</organism>
<keyword evidence="1" id="KW-0472">Membrane</keyword>
<name>A0A1F5TPH0_9BACT</name>
<dbReference type="AlphaFoldDB" id="A0A1F5TPH0"/>
<dbReference type="Proteomes" id="UP000177579">
    <property type="component" value="Unassembled WGS sequence"/>
</dbReference>
<protein>
    <submittedName>
        <fullName evidence="2">Uncharacterized protein</fullName>
    </submittedName>
</protein>
<keyword evidence="1" id="KW-1133">Transmembrane helix</keyword>